<reference evidence="4" key="3">
    <citation type="journal article" date="2018" name="Mol. Plant Microbe Interact.">
        <title>Genome sequence resources for the wheat stripe rust pathogen (Puccinia striiformis f. sp. tritici) and the barley stripe rust pathogen (Puccinia striiformis f. sp. hordei).</title>
        <authorList>
            <person name="Xia C."/>
            <person name="Wang M."/>
            <person name="Yin C."/>
            <person name="Cornejo O.E."/>
            <person name="Hulbert S.H."/>
            <person name="Chen X."/>
        </authorList>
    </citation>
    <scope>NUCLEOTIDE SEQUENCE [LARGE SCALE GENOMIC DNA]</scope>
    <source>
        <strain evidence="4">93TX-2</strain>
    </source>
</reference>
<feature type="compositionally biased region" description="Low complexity" evidence="1">
    <location>
        <begin position="1658"/>
        <end position="1676"/>
    </location>
</feature>
<gene>
    <name evidence="3" type="ORF">PSHT_13670</name>
</gene>
<proteinExistence type="predicted"/>
<dbReference type="EMBL" id="PKSM01000281">
    <property type="protein sequence ID" value="POV99090.1"/>
    <property type="molecule type" value="Genomic_DNA"/>
</dbReference>
<dbReference type="VEuPathDB" id="FungiDB:PSTT_04570"/>
<dbReference type="PANTHER" id="PTHR12975:SF6">
    <property type="entry name" value="TRAFFICKING PROTEIN PARTICLE COMPLEX SUBUNIT 8"/>
    <property type="match status" value="1"/>
</dbReference>
<dbReference type="OrthoDB" id="203724at2759"/>
<comment type="caution">
    <text evidence="3">The sequence shown here is derived from an EMBL/GenBank/DDBJ whole genome shotgun (WGS) entry which is preliminary data.</text>
</comment>
<keyword evidence="4" id="KW-1185">Reference proteome</keyword>
<dbReference type="GO" id="GO:1990072">
    <property type="term" value="C:TRAPPIII protein complex"/>
    <property type="evidence" value="ECO:0007669"/>
    <property type="project" value="TreeGrafter"/>
</dbReference>
<feature type="domain" description="TPPC8 first Ig-like" evidence="2">
    <location>
        <begin position="1018"/>
        <end position="1160"/>
    </location>
</feature>
<dbReference type="Gene3D" id="3.40.50.300">
    <property type="entry name" value="P-loop containing nucleotide triphosphate hydrolases"/>
    <property type="match status" value="1"/>
</dbReference>
<feature type="non-terminal residue" evidence="3">
    <location>
        <position position="1809"/>
    </location>
</feature>
<dbReference type="InterPro" id="IPR058541">
    <property type="entry name" value="Ig_TPPC8_1st"/>
</dbReference>
<feature type="compositionally biased region" description="Low complexity" evidence="1">
    <location>
        <begin position="1684"/>
        <end position="1694"/>
    </location>
</feature>
<dbReference type="Pfam" id="PF12739">
    <property type="entry name" value="TRAPPC-Trs85"/>
    <property type="match status" value="1"/>
</dbReference>
<feature type="region of interest" description="Disordered" evidence="1">
    <location>
        <begin position="1643"/>
        <end position="1694"/>
    </location>
</feature>
<protein>
    <recommendedName>
        <fullName evidence="2">TPPC8 first Ig-like domain-containing protein</fullName>
    </recommendedName>
</protein>
<dbReference type="Proteomes" id="UP000238274">
    <property type="component" value="Unassembled WGS sequence"/>
</dbReference>
<reference evidence="4" key="2">
    <citation type="journal article" date="2018" name="BMC Genomics">
        <title>Genomic insights into host adaptation between the wheat stripe rust pathogen (Puccinia striiformis f. sp. tritici) and the barley stripe rust pathogen (Puccinia striiformis f. sp. hordei).</title>
        <authorList>
            <person name="Xia C."/>
            <person name="Wang M."/>
            <person name="Yin C."/>
            <person name="Cornejo O.E."/>
            <person name="Hulbert S.H."/>
            <person name="Chen X."/>
        </authorList>
    </citation>
    <scope>NUCLEOTIDE SEQUENCE [LARGE SCALE GENOMIC DNA]</scope>
    <source>
        <strain evidence="4">93TX-2</strain>
    </source>
</reference>
<evidence type="ECO:0000259" key="2">
    <source>
        <dbReference type="Pfam" id="PF24545"/>
    </source>
</evidence>
<evidence type="ECO:0000313" key="3">
    <source>
        <dbReference type="EMBL" id="POV99090.1"/>
    </source>
</evidence>
<sequence>MCSLIPDRRKIVTPTLDGPNHHQRVNLWDGYGLDKQVIKNLDRISLIPEELHKRIIRCILQAHHLEIVVPLGSNTTNVVQAALISFVASSSTKLKKEEKEEIRSSGRVSSPMVLVLCINTEMVEQHCSVCQEIGKEVDGIDLDDHSTRYIECLSTDLEVARNNHQRAIWMTTLSRFSLLLQHQVIRLDRLSILVLDLREPSNQNSLNHHLVAELEPLLNSMIGNHVQLIILTNLEAPPLSTKLSDLITKKMESSIINNTLNLYHSSTTTPSLISGSNTTTPSSVPFWIIFMILLLKKPSLITAQIGNSFNEQLQNYPSRKQKMTSQDGSSRQAQPIQTSFSPRIAVFTSPELDQDICAKNGLESFVSLLRPFEHVDRVSVRHSNYSTTILDSIRLSFFEVDSSATTNESDWLKEKLDRTVFTEPNIKTWTKNSNGSKRTGASSSTIVPTQWIKKDHEWIGTQEEENGEDYPQAPTPWYIRFMKLLYEYRPIVEYDHTSHPIAAFLVVSTNNPDPLKAFAELHSKTEKDGNGWSDNIKDWLDTGTILRYYLLVHIVNDSELDAGFTRAKHLLQIIKHTYGLNSAFISINSEKSDWIRKKRILDRDPNFIFDDDHHSNSHKIKQDYWSKYFDHHHPQTQFGEFISEEDVLGLRVFLREFTLQSLIPHIERCIQQWNDSLAASRKGLTGRLFSVGKKYFTSKVPGTGNSNSTNSEQRYNPITNTYPHQSQEAQTRRLADFSFILADYKFASQMYEYLRKDSFNDQAWSYYTSATQMIGLCTLLQSSFNQRTKLSIDLQRFLFDDHHSSSSITQLRIVMIYFEMAKAVGNPHLMASSLIRIATNYNELISGLIYEQVSRIVTPRQTGLYLILASQRYKYSEQIWLSKICLRQSPLFIGWQPIEDYLDYQIALLNEEHEHDRSISLFRYWDIVRRRIVSGETDSDDELYVTKFRTLYQKAIDINPSLILPQTTKDEITIFDIKRCKIRVPYQNHLRAYVNEIDTTVWEQLNSRCTGSSELIETRQNEINTAVINEPFYLDLFLRNPLHTSIKLTNIEIKLSNLDTFDQADDDLLSNLEIAQVDDVELGSLETREISVKLISKKSTIKFEVTEVKFKFDSLIECCQGLKKKGKRLQSTLKERLGRIYTNDQSMQVRVREEVPILEILSPENLPSTIYDGQSFISRISIRNSGQVGLKGLKAVISHTSLFRFCSDSETTNETIRALRRLISKRSYFLTHKKTDAMSKASVLYETSDDSSSSSSNQIIIETPNHILPESPVLLAEELKNDEHVEVSIVCRGEEVGRHATCWFFVFQHATSGEILKFRHVHHLTVLPSLTIKPLIRPSLTPDSFYLLTLQIDGLDMPEDIEIYQISTISTHWHGKLINPINPQSSSLIQLKRGSSSSVNLAFELNPLQDSSSEDPPSTFPMLEQLRKLLMKENLDPGQISTESVRSQVSLTHPNSQPSIRIDSPTILNSILSSHRNLRRKELESYFTSLTSSEITHIFPLTSSRSVDLMIFWRTVTTSSASALDPKKVEKMGYHYIPDLKLGATTDLVGPTLELVKDKAGGMYHESQLLQKALVKQFQLSEYGLSSDPISIDVKISQPYVEWDFMANGPLTIPVTFTLKNLSTSRAAEYKLSLLRRDFIDDDHDHSSSHPQQEQNRRSSSLSSIASTSTTSPSPTTRRREGPENLPAPNNNSNLRSNSLNSWIGKLVYSGRLRCLETVQIKSTCWIFGPGFNEIKDWKCQSNYELVDPNHNALNQILGEENSRKSHIWSTNGALDYSPIPFISVANLSPVLLPSPSAPSSLLPIHNEP</sequence>
<dbReference type="InterPro" id="IPR024420">
    <property type="entry name" value="TRAPP_III_complex_Trs85"/>
</dbReference>
<evidence type="ECO:0000256" key="1">
    <source>
        <dbReference type="SAM" id="MobiDB-lite"/>
    </source>
</evidence>
<name>A0A2S4UPB5_9BASI</name>
<dbReference type="VEuPathDB" id="FungiDB:PSHT_13670"/>
<accession>A0A2S4UPB5</accession>
<dbReference type="VEuPathDB" id="FungiDB:PSTT_04571"/>
<dbReference type="Pfam" id="PF24545">
    <property type="entry name" value="Ig_TPPC8_1st"/>
    <property type="match status" value="1"/>
</dbReference>
<dbReference type="PANTHER" id="PTHR12975">
    <property type="entry name" value="TRANSPORT PROTEIN TRAPP"/>
    <property type="match status" value="1"/>
</dbReference>
<dbReference type="InterPro" id="IPR027417">
    <property type="entry name" value="P-loop_NTPase"/>
</dbReference>
<feature type="region of interest" description="Disordered" evidence="1">
    <location>
        <begin position="314"/>
        <end position="336"/>
    </location>
</feature>
<organism evidence="3 4">
    <name type="scientific">Puccinia striiformis</name>
    <dbReference type="NCBI Taxonomy" id="27350"/>
    <lineage>
        <taxon>Eukaryota</taxon>
        <taxon>Fungi</taxon>
        <taxon>Dikarya</taxon>
        <taxon>Basidiomycota</taxon>
        <taxon>Pucciniomycotina</taxon>
        <taxon>Pucciniomycetes</taxon>
        <taxon>Pucciniales</taxon>
        <taxon>Pucciniaceae</taxon>
        <taxon>Puccinia</taxon>
    </lineage>
</organism>
<reference evidence="3 4" key="1">
    <citation type="submission" date="2017-12" db="EMBL/GenBank/DDBJ databases">
        <title>Gene loss provides genomic basis for host adaptation in cereal stripe rust fungi.</title>
        <authorList>
            <person name="Xia C."/>
        </authorList>
    </citation>
    <scope>NUCLEOTIDE SEQUENCE [LARGE SCALE GENOMIC DNA]</scope>
    <source>
        <strain evidence="3 4">93TX-2</strain>
    </source>
</reference>
<evidence type="ECO:0000313" key="4">
    <source>
        <dbReference type="Proteomes" id="UP000238274"/>
    </source>
</evidence>